<comment type="caution">
    <text evidence="3">The sequence shown here is derived from an EMBL/GenBank/DDBJ whole genome shotgun (WGS) entry which is preliminary data.</text>
</comment>
<feature type="region of interest" description="Disordered" evidence="2">
    <location>
        <begin position="590"/>
        <end position="616"/>
    </location>
</feature>
<protein>
    <submittedName>
        <fullName evidence="3">Uncharacterized protein</fullName>
    </submittedName>
</protein>
<dbReference type="EMBL" id="BNCP01000006">
    <property type="protein sequence ID" value="GIL74649.1"/>
    <property type="molecule type" value="Genomic_DNA"/>
</dbReference>
<feature type="region of interest" description="Disordered" evidence="2">
    <location>
        <begin position="548"/>
        <end position="569"/>
    </location>
</feature>
<evidence type="ECO:0000256" key="2">
    <source>
        <dbReference type="SAM" id="MobiDB-lite"/>
    </source>
</evidence>
<organism evidence="3 4">
    <name type="scientific">Volvox reticuliferus</name>
    <dbReference type="NCBI Taxonomy" id="1737510"/>
    <lineage>
        <taxon>Eukaryota</taxon>
        <taxon>Viridiplantae</taxon>
        <taxon>Chlorophyta</taxon>
        <taxon>core chlorophytes</taxon>
        <taxon>Chlorophyceae</taxon>
        <taxon>CS clade</taxon>
        <taxon>Chlamydomonadales</taxon>
        <taxon>Volvocaceae</taxon>
        <taxon>Volvox</taxon>
    </lineage>
</organism>
<feature type="compositionally biased region" description="Basic residues" evidence="2">
    <location>
        <begin position="829"/>
        <end position="843"/>
    </location>
</feature>
<feature type="region of interest" description="Disordered" evidence="2">
    <location>
        <begin position="42"/>
        <end position="70"/>
    </location>
</feature>
<dbReference type="Proteomes" id="UP000747110">
    <property type="component" value="Unassembled WGS sequence"/>
</dbReference>
<evidence type="ECO:0000256" key="1">
    <source>
        <dbReference type="SAM" id="Coils"/>
    </source>
</evidence>
<reference evidence="3" key="1">
    <citation type="journal article" date="2021" name="Proc. Natl. Acad. Sci. U.S.A.">
        <title>Three genomes in the algal genus Volvox reveal the fate of a haploid sex-determining region after a transition to homothallism.</title>
        <authorList>
            <person name="Yamamoto K."/>
            <person name="Hamaji T."/>
            <person name="Kawai-Toyooka H."/>
            <person name="Matsuzaki R."/>
            <person name="Takahashi F."/>
            <person name="Nishimura Y."/>
            <person name="Kawachi M."/>
            <person name="Noguchi H."/>
            <person name="Minakuchi Y."/>
            <person name="Umen J.G."/>
            <person name="Toyoda A."/>
            <person name="Nozaki H."/>
        </authorList>
    </citation>
    <scope>NUCLEOTIDE SEQUENCE</scope>
    <source>
        <strain evidence="3">NIES-3786</strain>
    </source>
</reference>
<feature type="compositionally biased region" description="Polar residues" evidence="2">
    <location>
        <begin position="816"/>
        <end position="827"/>
    </location>
</feature>
<feature type="region of interest" description="Disordered" evidence="2">
    <location>
        <begin position="96"/>
        <end position="157"/>
    </location>
</feature>
<keyword evidence="4" id="KW-1185">Reference proteome</keyword>
<sequence length="979" mass="100227">MATAISHGHGSPVGTVAAASGSSAAAALPAITVSGLPAGTGGTTCPLGRERSSLTSLGGPPRKETSYASSTASKISIATLPLDTLEHIIDDFRAHQHHGAKQHANGGNRGGRGGGPPAVRISTTVAAGGGGGRASVRTWNPVAGGGGGTAAAGPIRRSHGNVGSISFNFAAKPTTPQGNGPGGVLPGVLVQPPVLPGLPPGAPLSLSSRAAAVLQVPESAAHLQRFIALDAAQLENHYVIAHPNGAAVTDLQEVIDNASSIDGLPSGREAVVVLTTTADGVPIPRIVPLDQPLPGSLRRSGMGHTRGASATGVSMVDALLLDGAVRSSNSSASLLAAGQVLMVDIVPGYEGGGGGTEGDVVTPPNASTISFARAGSNPIFVPAPPLSPQRSMAALYSPRRGGTPPARRSDNGLPRGVPYPANVRVSSVTMMGPGQPSSPPLRSTAGVAMQGNNLQINTLPALGDGSAAAAGARRSAPRRRGSASALIRREASSDAVAQSLPVLVRTISPDRSNLAAALVTADGGFNSLDGGVESMGASPINSGPVHPGGGGAGVSTRPRSGAVDGHQDLSPTRSRLHARIVTLQTERSSHQLLQPTQAQRQTSPLQPRGGGRNGVGRSTITMSGLSGMELVRAALKQVETGERTLVDPLVRISSNGVSEGSRRASQSSVTTACSGHGSGVGGSSEAFQPGAGPIPVLDTAALAEEVAREEEEEREAAERRQARLVKSLTMLLTTGRSRGQVSRQSSAASRLSRNASLVLAQDANDADDEEDVGSADGSSTTGEDEDLQHRGGDGHSQQPSGDGSTSTSVQPPQPSRENSQQHLTASKSARGKHEHRRYNRFRSRLLAGSRQASEISLVGARSRSVRSSRGSDNGSDTLEAAAAIAADGGLDPQALVEFAQQLDQANEEFRLVESPRLDLITPRLCRKGSARKNMFFKGKTETENTKSMKQNSSAYISFPGSSHRRRFPGFVPRVSRRPI</sequence>
<proteinExistence type="predicted"/>
<feature type="compositionally biased region" description="Gly residues" evidence="2">
    <location>
        <begin position="107"/>
        <end position="116"/>
    </location>
</feature>
<feature type="region of interest" description="Disordered" evidence="2">
    <location>
        <begin position="396"/>
        <end position="418"/>
    </location>
</feature>
<accession>A0A8J4C9M2</accession>
<keyword evidence="1" id="KW-0175">Coiled coil</keyword>
<feature type="region of interest" description="Disordered" evidence="2">
    <location>
        <begin position="760"/>
        <end position="875"/>
    </location>
</feature>
<evidence type="ECO:0000313" key="3">
    <source>
        <dbReference type="EMBL" id="GIL74649.1"/>
    </source>
</evidence>
<feature type="region of interest" description="Disordered" evidence="2">
    <location>
        <begin position="656"/>
        <end position="694"/>
    </location>
</feature>
<feature type="compositionally biased region" description="Polar residues" evidence="2">
    <location>
        <begin position="590"/>
        <end position="605"/>
    </location>
</feature>
<feature type="region of interest" description="Disordered" evidence="2">
    <location>
        <begin position="937"/>
        <end position="960"/>
    </location>
</feature>
<feature type="compositionally biased region" description="Polar residues" evidence="2">
    <location>
        <begin position="656"/>
        <end position="673"/>
    </location>
</feature>
<evidence type="ECO:0000313" key="4">
    <source>
        <dbReference type="Proteomes" id="UP000747110"/>
    </source>
</evidence>
<dbReference type="AlphaFoldDB" id="A0A8J4C9M2"/>
<feature type="compositionally biased region" description="Low complexity" evidence="2">
    <location>
        <begin position="856"/>
        <end position="871"/>
    </location>
</feature>
<feature type="coiled-coil region" evidence="1">
    <location>
        <begin position="699"/>
        <end position="727"/>
    </location>
</feature>
<feature type="compositionally biased region" description="Acidic residues" evidence="2">
    <location>
        <begin position="764"/>
        <end position="773"/>
    </location>
</feature>
<gene>
    <name evidence="3" type="ORF">Vretifemale_4575</name>
</gene>
<name>A0A8J4C9M2_9CHLO</name>
<feature type="region of interest" description="Disordered" evidence="2">
    <location>
        <begin position="468"/>
        <end position="491"/>
    </location>
</feature>